<dbReference type="Gene3D" id="3.40.50.300">
    <property type="entry name" value="P-loop containing nucleotide triphosphate hydrolases"/>
    <property type="match status" value="1"/>
</dbReference>
<dbReference type="InterPro" id="IPR002202">
    <property type="entry name" value="HMG_CoA_Rdtase"/>
</dbReference>
<comment type="caution">
    <text evidence="2">The sequence shown here is derived from an EMBL/GenBank/DDBJ whole genome shotgun (WGS) entry which is preliminary data.</text>
</comment>
<dbReference type="EMBL" id="JBHUHD010000001">
    <property type="protein sequence ID" value="MFD2140966.1"/>
    <property type="molecule type" value="Genomic_DNA"/>
</dbReference>
<evidence type="ECO:0000256" key="1">
    <source>
        <dbReference type="ARBA" id="ARBA00009625"/>
    </source>
</evidence>
<reference evidence="3" key="1">
    <citation type="journal article" date="2019" name="Int. J. Syst. Evol. Microbiol.">
        <title>The Global Catalogue of Microorganisms (GCM) 10K type strain sequencing project: providing services to taxonomists for standard genome sequencing and annotation.</title>
        <authorList>
            <consortium name="The Broad Institute Genomics Platform"/>
            <consortium name="The Broad Institute Genome Sequencing Center for Infectious Disease"/>
            <person name="Wu L."/>
            <person name="Ma J."/>
        </authorList>
    </citation>
    <scope>NUCLEOTIDE SEQUENCE [LARGE SCALE GENOMIC DNA]</scope>
    <source>
        <strain evidence="3">CCM 7435</strain>
    </source>
</reference>
<dbReference type="PANTHER" id="PTHR23408:SF3">
    <property type="entry name" value="METHYLMALONIC ACIDURIA TYPE A PROTEIN, MITOCHONDRIAL"/>
    <property type="match status" value="1"/>
</dbReference>
<proteinExistence type="inferred from homology"/>
<dbReference type="NCBIfam" id="NF006958">
    <property type="entry name" value="PRK09435.1"/>
    <property type="match status" value="1"/>
</dbReference>
<dbReference type="GO" id="GO:0016787">
    <property type="term" value="F:hydrolase activity"/>
    <property type="evidence" value="ECO:0007669"/>
    <property type="project" value="UniProtKB-KW"/>
</dbReference>
<dbReference type="InterPro" id="IPR005129">
    <property type="entry name" value="GTPase_ArgK"/>
</dbReference>
<evidence type="ECO:0000313" key="2">
    <source>
        <dbReference type="EMBL" id="MFD2140966.1"/>
    </source>
</evidence>
<dbReference type="NCBIfam" id="TIGR00750">
    <property type="entry name" value="lao"/>
    <property type="match status" value="1"/>
</dbReference>
<dbReference type="PANTHER" id="PTHR23408">
    <property type="entry name" value="METHYLMALONYL-COA MUTASE"/>
    <property type="match status" value="1"/>
</dbReference>
<keyword evidence="2" id="KW-0378">Hydrolase</keyword>
<sequence>MIHAPALPSLDELVDGVRAGRRAMLARAITLVESRKAAHRALAEPLLQALLPFTGGAVRVGITGVPGVGKSTAIDSLGTLLTGKGHRVAVLAVDPSSARTGGSILGDKTRMARLAVDERAFVRPSPSAGTLGGVAARTRETLLICEAAGYDVVLVETVGVGQSETAVAEMTDTFLVLMLPGAGDELQGLKKGIIELADIVAVNKADGDGGTRARAAAGDYRAALHVLGAREAHWSTPVLACSGLTGEGLEELWAQVRLHGERSRQAGAFAARRSAQQVGWMWTLLDERMRERIRTHAGLREDVPKITAEVAAGRLAPGLAAARIAVRLGLEPT</sequence>
<name>A0ABW4YXB8_9HYPH</name>
<dbReference type="SUPFAM" id="SSF52540">
    <property type="entry name" value="P-loop containing nucleoside triphosphate hydrolases"/>
    <property type="match status" value="1"/>
</dbReference>
<dbReference type="Proteomes" id="UP001597299">
    <property type="component" value="Unassembled WGS sequence"/>
</dbReference>
<organism evidence="2 3">
    <name type="scientific">Ancylobacter oerskovii</name>
    <dbReference type="NCBI Taxonomy" id="459519"/>
    <lineage>
        <taxon>Bacteria</taxon>
        <taxon>Pseudomonadati</taxon>
        <taxon>Pseudomonadota</taxon>
        <taxon>Alphaproteobacteria</taxon>
        <taxon>Hyphomicrobiales</taxon>
        <taxon>Xanthobacteraceae</taxon>
        <taxon>Ancylobacter</taxon>
    </lineage>
</organism>
<dbReference type="RefSeq" id="WP_213350495.1">
    <property type="nucleotide sequence ID" value="NZ_JAHBGB010000002.1"/>
</dbReference>
<dbReference type="CDD" id="cd03114">
    <property type="entry name" value="MMAA-like"/>
    <property type="match status" value="1"/>
</dbReference>
<dbReference type="Pfam" id="PF03308">
    <property type="entry name" value="MeaB"/>
    <property type="match status" value="1"/>
</dbReference>
<dbReference type="EC" id="3.6.5.-" evidence="2"/>
<dbReference type="Gene3D" id="1.20.5.170">
    <property type="match status" value="1"/>
</dbReference>
<dbReference type="PROSITE" id="PS50065">
    <property type="entry name" value="HMG_COA_REDUCTASE_4"/>
    <property type="match status" value="1"/>
</dbReference>
<accession>A0ABW4YXB8</accession>
<gene>
    <name evidence="2" type="primary">meaB</name>
    <name evidence="2" type="ORF">ACFSNC_11185</name>
</gene>
<evidence type="ECO:0000313" key="3">
    <source>
        <dbReference type="Proteomes" id="UP001597299"/>
    </source>
</evidence>
<keyword evidence="3" id="KW-1185">Reference proteome</keyword>
<comment type="similarity">
    <text evidence="1">Belongs to the SIMIBI class G3E GTPase family. ArgK/MeaB subfamily.</text>
</comment>
<protein>
    <submittedName>
        <fullName evidence="2">Methylmalonyl Co-A mutase-associated GTPase MeaB</fullName>
        <ecNumber evidence="2">3.6.5.-</ecNumber>
    </submittedName>
</protein>
<dbReference type="Gene3D" id="1.10.287.130">
    <property type="match status" value="1"/>
</dbReference>
<dbReference type="InterPro" id="IPR027417">
    <property type="entry name" value="P-loop_NTPase"/>
</dbReference>